<evidence type="ECO:0000256" key="3">
    <source>
        <dbReference type="ARBA" id="ARBA00023295"/>
    </source>
</evidence>
<dbReference type="RefSeq" id="WP_301200757.1">
    <property type="nucleotide sequence ID" value="NZ_JAPDPI010000032.1"/>
</dbReference>
<dbReference type="Proteomes" id="UP001207408">
    <property type="component" value="Unassembled WGS sequence"/>
</dbReference>
<keyword evidence="3" id="KW-0326">Glycosidase</keyword>
<name>A0AAE3MFD6_9BACT</name>
<dbReference type="Gene3D" id="2.60.120.260">
    <property type="entry name" value="Galactose-binding domain-like"/>
    <property type="match status" value="1"/>
</dbReference>
<dbReference type="PANTHER" id="PTHR42732">
    <property type="entry name" value="BETA-GALACTOSIDASE"/>
    <property type="match status" value="1"/>
</dbReference>
<feature type="domain" description="Glycoside hydrolase family 2 immunoglobulin-like beta-sandwich" evidence="5">
    <location>
        <begin position="211"/>
        <end position="301"/>
    </location>
</feature>
<accession>A0AAE3MFD6</accession>
<evidence type="ECO:0000313" key="8">
    <source>
        <dbReference type="EMBL" id="MCW3806884.1"/>
    </source>
</evidence>
<dbReference type="Pfam" id="PF00703">
    <property type="entry name" value="Glyco_hydro_2"/>
    <property type="match status" value="1"/>
</dbReference>
<dbReference type="GO" id="GO:0005975">
    <property type="term" value="P:carbohydrate metabolic process"/>
    <property type="evidence" value="ECO:0007669"/>
    <property type="project" value="InterPro"/>
</dbReference>
<gene>
    <name evidence="8" type="ORF">OM074_14700</name>
</gene>
<comment type="caution">
    <text evidence="8">The sequence shown here is derived from an EMBL/GenBank/DDBJ whole genome shotgun (WGS) entry which is preliminary data.</text>
</comment>
<dbReference type="InterPro" id="IPR008979">
    <property type="entry name" value="Galactose-bd-like_sf"/>
</dbReference>
<dbReference type="Pfam" id="PF02836">
    <property type="entry name" value="Glyco_hydro_2_C"/>
    <property type="match status" value="1"/>
</dbReference>
<sequence length="621" mass="71257">MMNVKKMCVVILAILLTSAINIRAQIPRSEHPRPQFERNEWANLNGEWTYTFDFSESGLERGLFNSEGFDAKIVVPFCPESKLSGVGYKDFINNIWYHRKIEIPEGWDGKNIKLNFGAVYYTAEVYIDGKFVLRHFGGSTSFSADITSFVEAGKKHNLVVYAHSDLRSANQGAGKQNLQCKSYGCNYTRTTGIWQTVWLEAIDQKGLQSAQVITDIDQSKIIIHPRFYSESGNNLNITILEKGRKIGKTTVKANNSSIAIIPVKKAKLWSPENPFLYDVVYEVTDEKGQVLDKVQSYLGMRKVHIEGNKIYLNNKPFYHRLVLDQGFYPEGIWTAPSDEDLIEDIKLSMAAGFNGARLHQKVFEERFYYHADRLGYITWGEAASWGMDCNSEITARNFLSEWEDIVVRDRNHPSLLVWTPMNEAWWPDQVQYPRFVTDLYEMAKNLDPTRPVNTVSGGVHIVTDIYTVHDYEQDGKRLKNILYNEKGEFKQTPNHINHGKNMNIGFNGLAHSLQFDFPKYTGGQPYLIDEFGGIKWTVDQQKNKGGSWGYGNAPKTLDELYTRLESQVDAILSLKDQVWGYCYTQLTDVEQEQNGIYFYDRTTKFDMNKIKAIFSKTPETK</sequence>
<dbReference type="SUPFAM" id="SSF51445">
    <property type="entry name" value="(Trans)glycosidases"/>
    <property type="match status" value="1"/>
</dbReference>
<dbReference type="SUPFAM" id="SSF49785">
    <property type="entry name" value="Galactose-binding domain-like"/>
    <property type="match status" value="1"/>
</dbReference>
<proteinExistence type="inferred from homology"/>
<dbReference type="PANTHER" id="PTHR42732:SF3">
    <property type="entry name" value="HYDROLASE"/>
    <property type="match status" value="1"/>
</dbReference>
<dbReference type="InterPro" id="IPR013783">
    <property type="entry name" value="Ig-like_fold"/>
</dbReference>
<dbReference type="EMBL" id="JAPDPI010000032">
    <property type="protein sequence ID" value="MCW3806884.1"/>
    <property type="molecule type" value="Genomic_DNA"/>
</dbReference>
<dbReference type="Gene3D" id="3.20.20.80">
    <property type="entry name" value="Glycosidases"/>
    <property type="match status" value="1"/>
</dbReference>
<dbReference type="Gene3D" id="2.60.40.10">
    <property type="entry name" value="Immunoglobulins"/>
    <property type="match status" value="1"/>
</dbReference>
<feature type="domain" description="Glycoside hydrolase family 2 catalytic" evidence="6">
    <location>
        <begin position="303"/>
        <end position="502"/>
    </location>
</feature>
<keyword evidence="9" id="KW-1185">Reference proteome</keyword>
<organism evidence="8 9">
    <name type="scientific">Plebeiibacterium marinum</name>
    <dbReference type="NCBI Taxonomy" id="2992111"/>
    <lineage>
        <taxon>Bacteria</taxon>
        <taxon>Pseudomonadati</taxon>
        <taxon>Bacteroidota</taxon>
        <taxon>Bacteroidia</taxon>
        <taxon>Marinilabiliales</taxon>
        <taxon>Marinilabiliaceae</taxon>
        <taxon>Plebeiibacterium</taxon>
    </lineage>
</organism>
<dbReference type="InterPro" id="IPR006103">
    <property type="entry name" value="Glyco_hydro_2_cat"/>
</dbReference>
<protein>
    <recommendedName>
        <fullName evidence="10">Beta-glucuronidase</fullName>
    </recommendedName>
</protein>
<evidence type="ECO:0000256" key="4">
    <source>
        <dbReference type="SAM" id="SignalP"/>
    </source>
</evidence>
<dbReference type="SUPFAM" id="SSF49303">
    <property type="entry name" value="beta-Galactosidase/glucuronidase domain"/>
    <property type="match status" value="1"/>
</dbReference>
<evidence type="ECO:0000256" key="1">
    <source>
        <dbReference type="ARBA" id="ARBA00007401"/>
    </source>
</evidence>
<dbReference type="Pfam" id="PF02837">
    <property type="entry name" value="Glyco_hydro_2_N"/>
    <property type="match status" value="1"/>
</dbReference>
<dbReference type="GO" id="GO:0004553">
    <property type="term" value="F:hydrolase activity, hydrolyzing O-glycosyl compounds"/>
    <property type="evidence" value="ECO:0007669"/>
    <property type="project" value="InterPro"/>
</dbReference>
<dbReference type="InterPro" id="IPR006104">
    <property type="entry name" value="Glyco_hydro_2_N"/>
</dbReference>
<dbReference type="InterPro" id="IPR051913">
    <property type="entry name" value="GH2_Domain-Containing"/>
</dbReference>
<dbReference type="InterPro" id="IPR006102">
    <property type="entry name" value="Ig-like_GH2"/>
</dbReference>
<evidence type="ECO:0008006" key="10">
    <source>
        <dbReference type="Google" id="ProtNLM"/>
    </source>
</evidence>
<reference evidence="8" key="1">
    <citation type="submission" date="2022-10" db="EMBL/GenBank/DDBJ databases">
        <authorList>
            <person name="Yu W.X."/>
        </authorList>
    </citation>
    <scope>NUCLEOTIDE SEQUENCE</scope>
    <source>
        <strain evidence="8">D04</strain>
    </source>
</reference>
<evidence type="ECO:0000259" key="6">
    <source>
        <dbReference type="Pfam" id="PF02836"/>
    </source>
</evidence>
<feature type="domain" description="Glycosyl hydrolases family 2 sugar binding" evidence="7">
    <location>
        <begin position="90"/>
        <end position="161"/>
    </location>
</feature>
<evidence type="ECO:0000256" key="2">
    <source>
        <dbReference type="ARBA" id="ARBA00022801"/>
    </source>
</evidence>
<feature type="chain" id="PRO_5042246491" description="Beta-glucuronidase" evidence="4">
    <location>
        <begin position="25"/>
        <end position="621"/>
    </location>
</feature>
<feature type="signal peptide" evidence="4">
    <location>
        <begin position="1"/>
        <end position="24"/>
    </location>
</feature>
<dbReference type="AlphaFoldDB" id="A0AAE3MFD6"/>
<keyword evidence="4" id="KW-0732">Signal</keyword>
<comment type="similarity">
    <text evidence="1">Belongs to the glycosyl hydrolase 2 family.</text>
</comment>
<evidence type="ECO:0000313" key="9">
    <source>
        <dbReference type="Proteomes" id="UP001207408"/>
    </source>
</evidence>
<evidence type="ECO:0000259" key="7">
    <source>
        <dbReference type="Pfam" id="PF02837"/>
    </source>
</evidence>
<dbReference type="InterPro" id="IPR017853">
    <property type="entry name" value="GH"/>
</dbReference>
<keyword evidence="2" id="KW-0378">Hydrolase</keyword>
<dbReference type="InterPro" id="IPR036156">
    <property type="entry name" value="Beta-gal/glucu_dom_sf"/>
</dbReference>
<evidence type="ECO:0000259" key="5">
    <source>
        <dbReference type="Pfam" id="PF00703"/>
    </source>
</evidence>